<feature type="compositionally biased region" description="Polar residues" evidence="9">
    <location>
        <begin position="321"/>
        <end position="332"/>
    </location>
</feature>
<evidence type="ECO:0000256" key="2">
    <source>
        <dbReference type="ARBA" id="ARBA00012483"/>
    </source>
</evidence>
<proteinExistence type="predicted"/>
<feature type="compositionally biased region" description="Low complexity" evidence="9">
    <location>
        <begin position="180"/>
        <end position="195"/>
    </location>
</feature>
<keyword evidence="11" id="KW-0436">Ligase</keyword>
<dbReference type="InterPro" id="IPR001841">
    <property type="entry name" value="Znf_RING"/>
</dbReference>
<dbReference type="AlphaFoldDB" id="A0A1D1YWU4"/>
<name>A0A1D1YWU4_9ARAE</name>
<feature type="compositionally biased region" description="Low complexity" evidence="9">
    <location>
        <begin position="382"/>
        <end position="392"/>
    </location>
</feature>
<feature type="domain" description="RING-type" evidence="10">
    <location>
        <begin position="527"/>
        <end position="568"/>
    </location>
</feature>
<evidence type="ECO:0000259" key="10">
    <source>
        <dbReference type="PROSITE" id="PS50089"/>
    </source>
</evidence>
<feature type="region of interest" description="Disordered" evidence="9">
    <location>
        <begin position="372"/>
        <end position="402"/>
    </location>
</feature>
<dbReference type="GO" id="GO:0016874">
    <property type="term" value="F:ligase activity"/>
    <property type="evidence" value="ECO:0007669"/>
    <property type="project" value="UniProtKB-KW"/>
</dbReference>
<dbReference type="PANTHER" id="PTHR22937">
    <property type="entry name" value="E3 UBIQUITIN-PROTEIN LIGASE RNF165"/>
    <property type="match status" value="1"/>
</dbReference>
<protein>
    <recommendedName>
        <fullName evidence="2">RING-type E3 ubiquitin transferase</fullName>
        <ecNumber evidence="2">2.3.2.27</ecNumber>
    </recommendedName>
</protein>
<evidence type="ECO:0000256" key="8">
    <source>
        <dbReference type="PROSITE-ProRule" id="PRU00175"/>
    </source>
</evidence>
<evidence type="ECO:0000313" key="11">
    <source>
        <dbReference type="EMBL" id="JAT59143.1"/>
    </source>
</evidence>
<sequence length="574" mass="63104">MDEYSGKRAAGRMGFSRRGSSLTFRESHEDRGIQSCNRIGCSTRHNTLKATQIGNPENVKSSRLPFVSTRSKAAVGDSSRTFTALNIHEKPQWERGSPSLLERATAEISARQEQIEDIDSSIKEEEMITFEVDAPSAVKQTVLPEPLVLESSFVEGLSINATEASLKCQLTSSSRAWKPSNRNKGSSNRVVSSSSSVQCSALPRIVNHTVTPSQNQGTNVQRHGLRNLSCTSISDVLPSGCSSSDVGRTKRTESLRKRDNDGLSSSARGKGTGESSNGGNQYSLGSTSSGPCLSPLERPLPQPASRRTRNRLTSGGGAVSVRTQRSDSGNSRRLSESVDADTFFRPEIMIRPSSQAQFSLCDATAASSSRSFPTEFAPLTQSSSGRPGSSSRTGYARPVGHSDDNNFRNFRGPWVDRDGYRHFNMEGIGEVLLALERIEQDEELTYEQLMVLESNIFLGGIGFHDQHRDLRLDIDNMSYEELLALEERMGTVSTALTEEALLKCLERSVYAPFPASGITWGDDDVKCSICQEEYIPGDDVGKLHCDHHYHVDCIHQWLRQKNWCPICKSSAYPS</sequence>
<evidence type="ECO:0000256" key="6">
    <source>
        <dbReference type="ARBA" id="ARBA00022786"/>
    </source>
</evidence>
<feature type="region of interest" description="Disordered" evidence="9">
    <location>
        <begin position="1"/>
        <end position="29"/>
    </location>
</feature>
<dbReference type="SUPFAM" id="SSF57850">
    <property type="entry name" value="RING/U-box"/>
    <property type="match status" value="1"/>
</dbReference>
<dbReference type="Pfam" id="PF13639">
    <property type="entry name" value="zf-RING_2"/>
    <property type="match status" value="1"/>
</dbReference>
<dbReference type="EMBL" id="GDJX01008793">
    <property type="protein sequence ID" value="JAT59143.1"/>
    <property type="molecule type" value="Transcribed_RNA"/>
</dbReference>
<dbReference type="Gene3D" id="3.30.40.10">
    <property type="entry name" value="Zinc/RING finger domain, C3HC4 (zinc finger)"/>
    <property type="match status" value="1"/>
</dbReference>
<dbReference type="GO" id="GO:0061630">
    <property type="term" value="F:ubiquitin protein ligase activity"/>
    <property type="evidence" value="ECO:0007669"/>
    <property type="project" value="UniProtKB-EC"/>
</dbReference>
<dbReference type="FunFam" id="3.30.40.10:FF:000504">
    <property type="entry name" value="E3 ubiquitin-protein ligase arkadia"/>
    <property type="match status" value="1"/>
</dbReference>
<evidence type="ECO:0000256" key="3">
    <source>
        <dbReference type="ARBA" id="ARBA00022679"/>
    </source>
</evidence>
<dbReference type="EC" id="2.3.2.27" evidence="2"/>
<comment type="catalytic activity">
    <reaction evidence="1">
        <text>S-ubiquitinyl-[E2 ubiquitin-conjugating enzyme]-L-cysteine + [acceptor protein]-L-lysine = [E2 ubiquitin-conjugating enzyme]-L-cysteine + N(6)-ubiquitinyl-[acceptor protein]-L-lysine.</text>
        <dbReference type="EC" id="2.3.2.27"/>
    </reaction>
</comment>
<dbReference type="InterPro" id="IPR045191">
    <property type="entry name" value="MBR1/2-like"/>
</dbReference>
<feature type="compositionally biased region" description="Basic and acidic residues" evidence="9">
    <location>
        <begin position="247"/>
        <end position="261"/>
    </location>
</feature>
<evidence type="ECO:0000256" key="7">
    <source>
        <dbReference type="ARBA" id="ARBA00022833"/>
    </source>
</evidence>
<dbReference type="PROSITE" id="PS50089">
    <property type="entry name" value="ZF_RING_2"/>
    <property type="match status" value="1"/>
</dbReference>
<dbReference type="GO" id="GO:0008270">
    <property type="term" value="F:zinc ion binding"/>
    <property type="evidence" value="ECO:0007669"/>
    <property type="project" value="UniProtKB-KW"/>
</dbReference>
<keyword evidence="5 8" id="KW-0863">Zinc-finger</keyword>
<organism evidence="11">
    <name type="scientific">Anthurium amnicola</name>
    <dbReference type="NCBI Taxonomy" id="1678845"/>
    <lineage>
        <taxon>Eukaryota</taxon>
        <taxon>Viridiplantae</taxon>
        <taxon>Streptophyta</taxon>
        <taxon>Embryophyta</taxon>
        <taxon>Tracheophyta</taxon>
        <taxon>Spermatophyta</taxon>
        <taxon>Magnoliopsida</taxon>
        <taxon>Liliopsida</taxon>
        <taxon>Araceae</taxon>
        <taxon>Pothoideae</taxon>
        <taxon>Potheae</taxon>
        <taxon>Anthurium</taxon>
    </lineage>
</organism>
<accession>A0A1D1YWU4</accession>
<keyword evidence="6" id="KW-0833">Ubl conjugation pathway</keyword>
<keyword evidence="3" id="KW-0808">Transferase</keyword>
<gene>
    <name evidence="11" type="primary">BBR_21</name>
    <name evidence="11" type="ORF">g.121518</name>
</gene>
<evidence type="ECO:0000256" key="4">
    <source>
        <dbReference type="ARBA" id="ARBA00022723"/>
    </source>
</evidence>
<reference evidence="11" key="1">
    <citation type="submission" date="2015-07" db="EMBL/GenBank/DDBJ databases">
        <title>Transcriptome Assembly of Anthurium amnicola.</title>
        <authorList>
            <person name="Suzuki J."/>
        </authorList>
    </citation>
    <scope>NUCLEOTIDE SEQUENCE</scope>
</reference>
<keyword evidence="7" id="KW-0862">Zinc</keyword>
<feature type="compositionally biased region" description="Polar residues" evidence="9">
    <location>
        <begin position="262"/>
        <end position="291"/>
    </location>
</feature>
<dbReference type="SMART" id="SM00184">
    <property type="entry name" value="RING"/>
    <property type="match status" value="1"/>
</dbReference>
<dbReference type="PANTHER" id="PTHR22937:SF136">
    <property type="entry name" value="RING-TYPE E3 UBIQUITIN TRANSFERASE"/>
    <property type="match status" value="1"/>
</dbReference>
<evidence type="ECO:0000256" key="5">
    <source>
        <dbReference type="ARBA" id="ARBA00022771"/>
    </source>
</evidence>
<feature type="region of interest" description="Disordered" evidence="9">
    <location>
        <begin position="176"/>
        <end position="195"/>
    </location>
</feature>
<evidence type="ECO:0000256" key="1">
    <source>
        <dbReference type="ARBA" id="ARBA00000900"/>
    </source>
</evidence>
<dbReference type="InterPro" id="IPR013083">
    <property type="entry name" value="Znf_RING/FYVE/PHD"/>
</dbReference>
<feature type="region of interest" description="Disordered" evidence="9">
    <location>
        <begin position="238"/>
        <end position="338"/>
    </location>
</feature>
<keyword evidence="4" id="KW-0479">Metal-binding</keyword>
<evidence type="ECO:0000256" key="9">
    <source>
        <dbReference type="SAM" id="MobiDB-lite"/>
    </source>
</evidence>